<organism evidence="7 8">
    <name type="scientific">Dictyocaulus viviparus</name>
    <name type="common">Bovine lungworm</name>
    <dbReference type="NCBI Taxonomy" id="29172"/>
    <lineage>
        <taxon>Eukaryota</taxon>
        <taxon>Metazoa</taxon>
        <taxon>Ecdysozoa</taxon>
        <taxon>Nematoda</taxon>
        <taxon>Chromadorea</taxon>
        <taxon>Rhabditida</taxon>
        <taxon>Rhabditina</taxon>
        <taxon>Rhabditomorpha</taxon>
        <taxon>Strongyloidea</taxon>
        <taxon>Metastrongylidae</taxon>
        <taxon>Dictyocaulus</taxon>
    </lineage>
</organism>
<keyword evidence="4 6" id="KW-0472">Membrane</keyword>
<sequence length="172" mass="20056">MFRREPGFRCNETFRKEKDDTVNVSKGYQAPILRMIDSARDVMMMRSILFRIHSGVVFRSINFLVRFFLRGKESSTKDLWKTLEQQRRKGFDCDVRDTMTISYTLDVSQTNIQSFLKLLCRWRGSVWKAVTGQLLIWTATFLLISCVYRYVLTPDQQSCLSLCNGAALTVLL</sequence>
<keyword evidence="6" id="KW-0813">Transport</keyword>
<evidence type="ECO:0000256" key="6">
    <source>
        <dbReference type="RuleBase" id="RU363126"/>
    </source>
</evidence>
<keyword evidence="6" id="KW-1003">Cell membrane</keyword>
<dbReference type="GO" id="GO:0005886">
    <property type="term" value="C:plasma membrane"/>
    <property type="evidence" value="ECO:0007669"/>
    <property type="project" value="UniProtKB-SubCell"/>
</dbReference>
<keyword evidence="6" id="KW-0868">Chloride</keyword>
<keyword evidence="6" id="KW-0406">Ion transport</keyword>
<evidence type="ECO:0000256" key="5">
    <source>
        <dbReference type="ARBA" id="ARBA00034769"/>
    </source>
</evidence>
<evidence type="ECO:0000256" key="3">
    <source>
        <dbReference type="ARBA" id="ARBA00022989"/>
    </source>
</evidence>
<dbReference type="PANTHER" id="PTHR10736">
    <property type="entry name" value="BESTROPHIN"/>
    <property type="match status" value="1"/>
</dbReference>
<dbReference type="InterPro" id="IPR000615">
    <property type="entry name" value="Bestrophin"/>
</dbReference>
<dbReference type="GO" id="GO:0005254">
    <property type="term" value="F:chloride channel activity"/>
    <property type="evidence" value="ECO:0007669"/>
    <property type="project" value="UniProtKB-KW"/>
</dbReference>
<evidence type="ECO:0000256" key="4">
    <source>
        <dbReference type="ARBA" id="ARBA00023136"/>
    </source>
</evidence>
<name>A0A0D8Y940_DICVI</name>
<accession>A0A0D8Y940</accession>
<dbReference type="EMBL" id="KN716160">
    <property type="protein sequence ID" value="KJH52707.1"/>
    <property type="molecule type" value="Genomic_DNA"/>
</dbReference>
<dbReference type="PANTHER" id="PTHR10736:SF20">
    <property type="entry name" value="BESTROPHIN HOMOLOG 22"/>
    <property type="match status" value="1"/>
</dbReference>
<keyword evidence="3 6" id="KW-1133">Transmembrane helix</keyword>
<evidence type="ECO:0000256" key="1">
    <source>
        <dbReference type="ARBA" id="ARBA00004370"/>
    </source>
</evidence>
<evidence type="ECO:0000313" key="7">
    <source>
        <dbReference type="EMBL" id="KJH52707.1"/>
    </source>
</evidence>
<feature type="transmembrane region" description="Helical" evidence="6">
    <location>
        <begin position="48"/>
        <end position="69"/>
    </location>
</feature>
<keyword evidence="6" id="KW-0407">Ion channel</keyword>
<proteinExistence type="inferred from homology"/>
<dbReference type="Pfam" id="PF01062">
    <property type="entry name" value="Bestrophin"/>
    <property type="match status" value="1"/>
</dbReference>
<reference evidence="8" key="2">
    <citation type="journal article" date="2016" name="Sci. Rep.">
        <title>Dictyocaulus viviparus genome, variome and transcriptome elucidate lungworm biology and support future intervention.</title>
        <authorList>
            <person name="McNulty S.N."/>
            <person name="Strube C."/>
            <person name="Rosa B.A."/>
            <person name="Martin J.C."/>
            <person name="Tyagi R."/>
            <person name="Choi Y.J."/>
            <person name="Wang Q."/>
            <person name="Hallsworth Pepin K."/>
            <person name="Zhang X."/>
            <person name="Ozersky P."/>
            <person name="Wilson R.K."/>
            <person name="Sternberg P.W."/>
            <person name="Gasser R.B."/>
            <person name="Mitreva M."/>
        </authorList>
    </citation>
    <scope>NUCLEOTIDE SEQUENCE [LARGE SCALE GENOMIC DNA]</scope>
    <source>
        <strain evidence="8">HannoverDv2000</strain>
    </source>
</reference>
<dbReference type="AlphaFoldDB" id="A0A0D8Y940"/>
<evidence type="ECO:0000256" key="2">
    <source>
        <dbReference type="ARBA" id="ARBA00022692"/>
    </source>
</evidence>
<dbReference type="GO" id="GO:0034707">
    <property type="term" value="C:chloride channel complex"/>
    <property type="evidence" value="ECO:0007669"/>
    <property type="project" value="UniProtKB-KW"/>
</dbReference>
<keyword evidence="6" id="KW-0869">Chloride channel</keyword>
<dbReference type="OrthoDB" id="201595at2759"/>
<evidence type="ECO:0000313" key="8">
    <source>
        <dbReference type="Proteomes" id="UP000053766"/>
    </source>
</evidence>
<dbReference type="InterPro" id="IPR021134">
    <property type="entry name" value="Bestrophin-like"/>
</dbReference>
<comment type="similarity">
    <text evidence="5 6">Belongs to the anion channel-forming bestrophin (TC 1.A.46) family. Calcium-sensitive chloride channel subfamily.</text>
</comment>
<keyword evidence="8" id="KW-1185">Reference proteome</keyword>
<comment type="subcellular location">
    <subcellularLocation>
        <location evidence="6">Cell membrane</location>
        <topology evidence="6">Multi-pass membrane protein</topology>
    </subcellularLocation>
    <subcellularLocation>
        <location evidence="1">Membrane</location>
    </subcellularLocation>
</comment>
<feature type="transmembrane region" description="Helical" evidence="6">
    <location>
        <begin position="134"/>
        <end position="152"/>
    </location>
</feature>
<gene>
    <name evidence="7" type="ORF">DICVIV_01051</name>
</gene>
<reference evidence="7 8" key="1">
    <citation type="submission" date="2013-11" db="EMBL/GenBank/DDBJ databases">
        <title>Draft genome of the bovine lungworm Dictyocaulus viviparus.</title>
        <authorList>
            <person name="Mitreva M."/>
        </authorList>
    </citation>
    <scope>NUCLEOTIDE SEQUENCE [LARGE SCALE GENOMIC DNA]</scope>
    <source>
        <strain evidence="7 8">HannoverDv2000</strain>
    </source>
</reference>
<protein>
    <recommendedName>
        <fullName evidence="6">Bestrophin homolog</fullName>
    </recommendedName>
</protein>
<comment type="function">
    <text evidence="6">Forms chloride channels.</text>
</comment>
<keyword evidence="2 6" id="KW-0812">Transmembrane</keyword>
<dbReference type="Proteomes" id="UP000053766">
    <property type="component" value="Unassembled WGS sequence"/>
</dbReference>